<name>A0AC59Y497_RANTA</name>
<protein>
    <submittedName>
        <fullName evidence="1">Uncharacterized protein</fullName>
    </submittedName>
</protein>
<reference evidence="1" key="1">
    <citation type="submission" date="2023-05" db="EMBL/GenBank/DDBJ databases">
        <authorList>
            <consortium name="ELIXIR-Norway"/>
        </authorList>
    </citation>
    <scope>NUCLEOTIDE SEQUENCE</scope>
</reference>
<dbReference type="EMBL" id="OX596085">
    <property type="protein sequence ID" value="CAM9367015.1"/>
    <property type="molecule type" value="Genomic_DNA"/>
</dbReference>
<sequence>MVSAGGFASQGTPARSSVVQNHRPAGAFLPHQLSRKHSESEQRGCQKRSRDRHTEKPREDGAELERGVYPPRNRAACLRLPEPGGGLGQRSWAATEGADPADAGPQTAASEGERALLGIGAVHRLAHFARSSDVRRHPDGVSVVLALQSPPPRALQAEGSRAEVPAQAEGPSTVAALPR</sequence>
<evidence type="ECO:0000313" key="2">
    <source>
        <dbReference type="Proteomes" id="UP001162501"/>
    </source>
</evidence>
<dbReference type="Proteomes" id="UP001162501">
    <property type="component" value="Chromosome 1"/>
</dbReference>
<accession>A0AC59Y497</accession>
<reference evidence="1" key="2">
    <citation type="submission" date="2025-03" db="EMBL/GenBank/DDBJ databases">
        <authorList>
            <consortium name="ELIXIR-Norway"/>
            <consortium name="Elixir Norway"/>
        </authorList>
    </citation>
    <scope>NUCLEOTIDE SEQUENCE</scope>
</reference>
<gene>
    <name evidence="1" type="ORF">MRATA1EN22A_LOCUS1567</name>
</gene>
<organism evidence="1 2">
    <name type="scientific">Rangifer tarandus platyrhynchus</name>
    <name type="common">Svalbard reindeer</name>
    <dbReference type="NCBI Taxonomy" id="3082113"/>
    <lineage>
        <taxon>Eukaryota</taxon>
        <taxon>Metazoa</taxon>
        <taxon>Chordata</taxon>
        <taxon>Craniata</taxon>
        <taxon>Vertebrata</taxon>
        <taxon>Euteleostomi</taxon>
        <taxon>Mammalia</taxon>
        <taxon>Eutheria</taxon>
        <taxon>Laurasiatheria</taxon>
        <taxon>Artiodactyla</taxon>
        <taxon>Ruminantia</taxon>
        <taxon>Pecora</taxon>
        <taxon>Cervidae</taxon>
        <taxon>Odocoileinae</taxon>
        <taxon>Rangifer</taxon>
    </lineage>
</organism>
<proteinExistence type="predicted"/>
<evidence type="ECO:0000313" key="1">
    <source>
        <dbReference type="EMBL" id="CAM9367015.1"/>
    </source>
</evidence>